<keyword evidence="3" id="KW-1185">Reference proteome</keyword>
<evidence type="ECO:0000256" key="1">
    <source>
        <dbReference type="SAM" id="MobiDB-lite"/>
    </source>
</evidence>
<dbReference type="OrthoDB" id="9808822at2"/>
<dbReference type="InterPro" id="IPR011629">
    <property type="entry name" value="CobW-like_C"/>
</dbReference>
<dbReference type="NCBIfam" id="NF047431">
    <property type="entry name" value="hiber_recruit"/>
    <property type="match status" value="1"/>
</dbReference>
<dbReference type="Proteomes" id="UP000467236">
    <property type="component" value="Chromosome"/>
</dbReference>
<reference evidence="2 3" key="1">
    <citation type="journal article" date="2019" name="Emerg. Microbes Infect.">
        <title>Comprehensive subspecies identification of 175 nontuberculous mycobacteria species based on 7547 genomic profiles.</title>
        <authorList>
            <person name="Matsumoto Y."/>
            <person name="Kinjo T."/>
            <person name="Motooka D."/>
            <person name="Nabeya D."/>
            <person name="Jung N."/>
            <person name="Uechi K."/>
            <person name="Horii T."/>
            <person name="Iida T."/>
            <person name="Fujita J."/>
            <person name="Nakamura S."/>
        </authorList>
    </citation>
    <scope>NUCLEOTIDE SEQUENCE [LARGE SCALE GENOMIC DNA]</scope>
    <source>
        <strain evidence="2 3">JCM 14233</strain>
    </source>
</reference>
<organism evidence="2 3">
    <name type="scientific">Mycobacterium shinjukuense</name>
    <dbReference type="NCBI Taxonomy" id="398694"/>
    <lineage>
        <taxon>Bacteria</taxon>
        <taxon>Bacillati</taxon>
        <taxon>Actinomycetota</taxon>
        <taxon>Actinomycetes</taxon>
        <taxon>Mycobacteriales</taxon>
        <taxon>Mycobacteriaceae</taxon>
        <taxon>Mycobacterium</taxon>
    </lineage>
</organism>
<dbReference type="Gene3D" id="3.40.50.300">
    <property type="entry name" value="P-loop containing nucleotide triphosphate hydrolases"/>
    <property type="match status" value="1"/>
</dbReference>
<name>A0A7I7MU18_9MYCO</name>
<sequence length="399" mass="43676">MRTRVVLVAGQGDTDVVTGTLLRQPGTVVVEHRFDGHVIRRTTITLTRGELTSVEDVLEVARGCVSCTIRNDLLVLLRKLHRRGNVDRIVVHLAPWLEPEPICWAINHVRIRVGPGYPDGPAARDVRIAGVLTCVDSARWLGQSLGDDQLPDGRTVAQVTVGQAEFADLLMLTHPEPATLAVLRRLAPRARITVGVDRVELALANLDSDSRRGRSENPHAPLLAGLPPLAADGQVGIVEFNARRPFHPVRLHAAVDLLLDGVIRTRGRLWLANRADRVMWLESAGGGLRVASAGKWLAAMDSSEVAYVDPERRLFAELIWDYRFGDRHTAMTVLVCGADPADITGALNAALLNDEELACPQTWPSYQDPFGDWHHDPCHEMPDGAGELSAHRNGDEEPG</sequence>
<dbReference type="Pfam" id="PF02492">
    <property type="entry name" value="cobW"/>
    <property type="match status" value="1"/>
</dbReference>
<dbReference type="Pfam" id="PF07683">
    <property type="entry name" value="CobW_C"/>
    <property type="match status" value="1"/>
</dbReference>
<dbReference type="SMART" id="SM00833">
    <property type="entry name" value="CobW_C"/>
    <property type="match status" value="1"/>
</dbReference>
<evidence type="ECO:0000313" key="3">
    <source>
        <dbReference type="Proteomes" id="UP000467236"/>
    </source>
</evidence>
<evidence type="ECO:0000313" key="2">
    <source>
        <dbReference type="EMBL" id="BBX75741.1"/>
    </source>
</evidence>
<dbReference type="PANTHER" id="PTHR43603">
    <property type="entry name" value="COBW DOMAIN-CONTAINING PROTEIN DDB_G0274527"/>
    <property type="match status" value="1"/>
</dbReference>
<gene>
    <name evidence="2" type="ORF">MSHI_36470</name>
</gene>
<dbReference type="InterPro" id="IPR003495">
    <property type="entry name" value="CobW/HypB/UreG_nucleotide-bd"/>
</dbReference>
<dbReference type="InterPro" id="IPR051927">
    <property type="entry name" value="Zn_Chap_cDPG_Synth"/>
</dbReference>
<feature type="compositionally biased region" description="Basic and acidic residues" evidence="1">
    <location>
        <begin position="389"/>
        <end position="399"/>
    </location>
</feature>
<accession>A0A7I7MU18</accession>
<dbReference type="InterPro" id="IPR027417">
    <property type="entry name" value="P-loop_NTPase"/>
</dbReference>
<feature type="region of interest" description="Disordered" evidence="1">
    <location>
        <begin position="375"/>
        <end position="399"/>
    </location>
</feature>
<dbReference type="RefSeq" id="WP_083050397.1">
    <property type="nucleotide sequence ID" value="NZ_AP022575.1"/>
</dbReference>
<proteinExistence type="predicted"/>
<dbReference type="KEGG" id="mshj:MSHI_36470"/>
<dbReference type="PANTHER" id="PTHR43603:SF1">
    <property type="entry name" value="ZINC-REGULATED GTPASE METALLOPROTEIN ACTIVATOR 1"/>
    <property type="match status" value="1"/>
</dbReference>
<dbReference type="AlphaFoldDB" id="A0A7I7MU18"/>
<protein>
    <submittedName>
        <fullName evidence="2">Uncharacterized protein</fullName>
    </submittedName>
</protein>
<dbReference type="EMBL" id="AP022575">
    <property type="protein sequence ID" value="BBX75741.1"/>
    <property type="molecule type" value="Genomic_DNA"/>
</dbReference>
<dbReference type="SUPFAM" id="SSF90002">
    <property type="entry name" value="Hypothetical protein YjiA, C-terminal domain"/>
    <property type="match status" value="1"/>
</dbReference>